<gene>
    <name evidence="1" type="ORF">DM860_009268</name>
</gene>
<evidence type="ECO:0000313" key="2">
    <source>
        <dbReference type="Proteomes" id="UP000249390"/>
    </source>
</evidence>
<evidence type="ECO:0000313" key="1">
    <source>
        <dbReference type="EMBL" id="RAL42761.1"/>
    </source>
</evidence>
<proteinExistence type="predicted"/>
<keyword evidence="2" id="KW-1185">Reference proteome</keyword>
<sequence>MSDTGFLPVSGDDSGEKVRRTLTAFYVLCGLRLIFSEPLLNRLCDNLSSVRELVNRKAFHAN</sequence>
<dbReference type="AlphaFoldDB" id="A0A328DEV1"/>
<reference evidence="1 2" key="1">
    <citation type="submission" date="2018-06" db="EMBL/GenBank/DDBJ databases">
        <title>The Genome of Cuscuta australis (Dodder) Provides Insight into the Evolution of Plant Parasitism.</title>
        <authorList>
            <person name="Liu H."/>
        </authorList>
    </citation>
    <scope>NUCLEOTIDE SEQUENCE [LARGE SCALE GENOMIC DNA]</scope>
    <source>
        <strain evidence="2">cv. Yunnan</strain>
        <tissue evidence="1">Vines</tissue>
    </source>
</reference>
<comment type="caution">
    <text evidence="1">The sequence shown here is derived from an EMBL/GenBank/DDBJ whole genome shotgun (WGS) entry which is preliminary data.</text>
</comment>
<organism evidence="1 2">
    <name type="scientific">Cuscuta australis</name>
    <dbReference type="NCBI Taxonomy" id="267555"/>
    <lineage>
        <taxon>Eukaryota</taxon>
        <taxon>Viridiplantae</taxon>
        <taxon>Streptophyta</taxon>
        <taxon>Embryophyta</taxon>
        <taxon>Tracheophyta</taxon>
        <taxon>Spermatophyta</taxon>
        <taxon>Magnoliopsida</taxon>
        <taxon>eudicotyledons</taxon>
        <taxon>Gunneridae</taxon>
        <taxon>Pentapetalae</taxon>
        <taxon>asterids</taxon>
        <taxon>lamiids</taxon>
        <taxon>Solanales</taxon>
        <taxon>Convolvulaceae</taxon>
        <taxon>Cuscuteae</taxon>
        <taxon>Cuscuta</taxon>
        <taxon>Cuscuta subgen. Grammica</taxon>
        <taxon>Cuscuta sect. Cleistogrammica</taxon>
    </lineage>
</organism>
<name>A0A328DEV1_9ASTE</name>
<dbReference type="EMBL" id="NQVE01000162">
    <property type="protein sequence ID" value="RAL42761.1"/>
    <property type="molecule type" value="Genomic_DNA"/>
</dbReference>
<accession>A0A328DEV1</accession>
<dbReference type="Proteomes" id="UP000249390">
    <property type="component" value="Unassembled WGS sequence"/>
</dbReference>
<protein>
    <submittedName>
        <fullName evidence="1">Uncharacterized protein</fullName>
    </submittedName>
</protein>